<proteinExistence type="predicted"/>
<dbReference type="RefSeq" id="WP_126998162.1">
    <property type="nucleotide sequence ID" value="NZ_CP034346.1"/>
</dbReference>
<keyword evidence="2" id="KW-0472">Membrane</keyword>
<reference evidence="5" key="1">
    <citation type="submission" date="2018-12" db="EMBL/GenBank/DDBJ databases">
        <title>Complete genome sequence of Paenibacillus sp. MBLB1234.</title>
        <authorList>
            <person name="Nam Y.-D."/>
            <person name="Kang J."/>
            <person name="Chung W.-H."/>
            <person name="Park Y.S."/>
        </authorList>
    </citation>
    <scope>NUCLEOTIDE SEQUENCE [LARGE SCALE GENOMIC DNA]</scope>
    <source>
        <strain evidence="5">MBLB1234</strain>
    </source>
</reference>
<dbReference type="EMBL" id="CP034346">
    <property type="protein sequence ID" value="AZS14989.1"/>
    <property type="molecule type" value="Genomic_DNA"/>
</dbReference>
<feature type="region of interest" description="Disordered" evidence="1">
    <location>
        <begin position="274"/>
        <end position="297"/>
    </location>
</feature>
<dbReference type="Pfam" id="PF08666">
    <property type="entry name" value="SAF"/>
    <property type="match status" value="1"/>
</dbReference>
<evidence type="ECO:0000256" key="2">
    <source>
        <dbReference type="SAM" id="Phobius"/>
    </source>
</evidence>
<dbReference type="SMART" id="SM00858">
    <property type="entry name" value="SAF"/>
    <property type="match status" value="1"/>
</dbReference>
<dbReference type="KEGG" id="plut:EI981_11315"/>
<dbReference type="AlphaFoldDB" id="A0A3Q9I8C3"/>
<dbReference type="InterPro" id="IPR013974">
    <property type="entry name" value="SAF"/>
</dbReference>
<dbReference type="Gene3D" id="3.90.1210.10">
    <property type="entry name" value="Antifreeze-like/N-acetylneuraminic acid synthase C-terminal domain"/>
    <property type="match status" value="1"/>
</dbReference>
<feature type="compositionally biased region" description="Low complexity" evidence="1">
    <location>
        <begin position="274"/>
        <end position="283"/>
    </location>
</feature>
<dbReference type="CDD" id="cd11614">
    <property type="entry name" value="SAF_CpaB_FlgA_like"/>
    <property type="match status" value="1"/>
</dbReference>
<accession>A0A3Q9I8C3</accession>
<keyword evidence="2" id="KW-1133">Transmembrane helix</keyword>
<organism evidence="4 5">
    <name type="scientific">Paenibacillus lutimineralis</name>
    <dbReference type="NCBI Taxonomy" id="2707005"/>
    <lineage>
        <taxon>Bacteria</taxon>
        <taxon>Bacillati</taxon>
        <taxon>Bacillota</taxon>
        <taxon>Bacilli</taxon>
        <taxon>Bacillales</taxon>
        <taxon>Paenibacillaceae</taxon>
        <taxon>Paenibacillus</taxon>
    </lineage>
</organism>
<dbReference type="OrthoDB" id="2840666at2"/>
<dbReference type="Proteomes" id="UP000270678">
    <property type="component" value="Chromosome"/>
</dbReference>
<gene>
    <name evidence="4" type="ORF">EI981_11315</name>
</gene>
<protein>
    <recommendedName>
        <fullName evidence="3">SAF domain-containing protein</fullName>
    </recommendedName>
</protein>
<sequence length="297" mass="32338">MIRKRTRQVIYAGIVGAGIVGVAFAGYAIHASSQLEQMRISIAKQYEDEISALKQASGAVVTGWTLSREIPAGERITRQDLASIDLPVNSVPGDWLKASEDIIGKAAKITVAPNTLLTGSLLFEEGAVSDDLRYREMGFIQLPGELEQKDVVDIRIQFPTGQDYILLSKKRVESLAPGVVTSTLNEEEILLLSSGIVDAYLHKASIYALKYVEPYLQREAIPTYPPSDAVLQVIRKDPNIIDMAEHALTASIRAGLEGDLALVTSQRAAEFMSQKSSSTSVRTSQERSDSFVLDAGK</sequence>
<name>A0A3Q9I8C3_9BACL</name>
<feature type="domain" description="SAF" evidence="3">
    <location>
        <begin position="61"/>
        <end position="123"/>
    </location>
</feature>
<keyword evidence="2" id="KW-0812">Transmembrane</keyword>
<feature type="transmembrane region" description="Helical" evidence="2">
    <location>
        <begin position="9"/>
        <end position="29"/>
    </location>
</feature>
<evidence type="ECO:0000313" key="5">
    <source>
        <dbReference type="Proteomes" id="UP000270678"/>
    </source>
</evidence>
<evidence type="ECO:0000259" key="3">
    <source>
        <dbReference type="SMART" id="SM00858"/>
    </source>
</evidence>
<evidence type="ECO:0000256" key="1">
    <source>
        <dbReference type="SAM" id="MobiDB-lite"/>
    </source>
</evidence>
<keyword evidence="5" id="KW-1185">Reference proteome</keyword>
<evidence type="ECO:0000313" key="4">
    <source>
        <dbReference type="EMBL" id="AZS14989.1"/>
    </source>
</evidence>